<feature type="domain" description="Acyl-CoA dehydrogenase/oxidase N-terminal" evidence="2">
    <location>
        <begin position="19"/>
        <end position="105"/>
    </location>
</feature>
<dbReference type="Gene3D" id="2.40.110.10">
    <property type="entry name" value="Butyryl-CoA Dehydrogenase, subunit A, domain 2"/>
    <property type="match status" value="1"/>
</dbReference>
<dbReference type="Pfam" id="PF02771">
    <property type="entry name" value="Acyl-CoA_dh_N"/>
    <property type="match status" value="1"/>
</dbReference>
<dbReference type="GO" id="GO:0003995">
    <property type="term" value="F:acyl-CoA dehydrogenase activity"/>
    <property type="evidence" value="ECO:0007669"/>
    <property type="project" value="TreeGrafter"/>
</dbReference>
<dbReference type="Proteomes" id="UP000005808">
    <property type="component" value="Unassembled WGS sequence"/>
</dbReference>
<organism evidence="3 4">
    <name type="scientific">Cupriavidus basilensis OR16</name>
    <dbReference type="NCBI Taxonomy" id="1127483"/>
    <lineage>
        <taxon>Bacteria</taxon>
        <taxon>Pseudomonadati</taxon>
        <taxon>Pseudomonadota</taxon>
        <taxon>Betaproteobacteria</taxon>
        <taxon>Burkholderiales</taxon>
        <taxon>Burkholderiaceae</taxon>
        <taxon>Cupriavidus</taxon>
    </lineage>
</organism>
<accession>H1S6K1</accession>
<dbReference type="PANTHER" id="PTHR43884:SF12">
    <property type="entry name" value="ISOVALERYL-COA DEHYDROGENASE, MITOCHONDRIAL-RELATED"/>
    <property type="match status" value="1"/>
</dbReference>
<feature type="compositionally biased region" description="Low complexity" evidence="1">
    <location>
        <begin position="476"/>
        <end position="489"/>
    </location>
</feature>
<dbReference type="PATRIC" id="fig|1127483.3.peg.3545"/>
<feature type="region of interest" description="Disordered" evidence="1">
    <location>
        <begin position="325"/>
        <end position="346"/>
    </location>
</feature>
<evidence type="ECO:0000313" key="3">
    <source>
        <dbReference type="EMBL" id="EHP41662.1"/>
    </source>
</evidence>
<dbReference type="InterPro" id="IPR037069">
    <property type="entry name" value="AcylCoA_DH/ox_N_sf"/>
</dbReference>
<name>H1S6K1_9BURK</name>
<feature type="region of interest" description="Disordered" evidence="1">
    <location>
        <begin position="469"/>
        <end position="489"/>
    </location>
</feature>
<dbReference type="EMBL" id="AHJE01000044">
    <property type="protein sequence ID" value="EHP41662.1"/>
    <property type="molecule type" value="Genomic_DNA"/>
</dbReference>
<gene>
    <name evidence="3" type="ORF">OR16_17686</name>
</gene>
<protein>
    <submittedName>
        <fullName evidence="3">Acyl-CoA dehydrogenase domain-containing protein</fullName>
    </submittedName>
</protein>
<dbReference type="Gene3D" id="1.10.540.10">
    <property type="entry name" value="Acyl-CoA dehydrogenase/oxidase, N-terminal domain"/>
    <property type="match status" value="1"/>
</dbReference>
<dbReference type="GO" id="GO:0050660">
    <property type="term" value="F:flavin adenine dinucleotide binding"/>
    <property type="evidence" value="ECO:0007669"/>
    <property type="project" value="InterPro"/>
</dbReference>
<sequence>MDLARPMAAHTTAAELVAAAQLAALEAAKHADQVDRDAAFPHDAFAAIRQHQLLSAMVPAAHGGAGASLDTVAAICRVLGAACSSAGMVYAMHQIQVACIVEHGTGSPWHEQLLERIAAEQLLLASATSEEAIGGALRNSGCAVNVESDRFHLLKMAPTISYGAQSDAILATARRHADASPSDQVMVCLLKDDFTLQSLNTWDTLGMRGTCSNGFRLEARGACEQILPVAFGEIADGTMTPVSHILWAALWTGIASDAVQRAKAFFQGQARARPGSLPPSATRVADAVAMVQMMEGRLELALAHQRQRHAERGRWRLWPQRGVRGHRRRPERGGHCARRRPARGSDAFSARHVARGFRGERLPEELSAARWHRAQLLRQRSRPSSPAGADGGGRRVGRRAAADPRGAHAGRLLPDLSGVGAARPDAAAGAGGGCVVVLLPPRALDRSSAHADVPTARVRAAGQCRADHLLSPGVDGARPAAGHPARAPA</sequence>
<evidence type="ECO:0000256" key="1">
    <source>
        <dbReference type="SAM" id="MobiDB-lite"/>
    </source>
</evidence>
<evidence type="ECO:0000313" key="4">
    <source>
        <dbReference type="Proteomes" id="UP000005808"/>
    </source>
</evidence>
<dbReference type="InterPro" id="IPR046373">
    <property type="entry name" value="Acyl-CoA_Oxase/DH_mid-dom_sf"/>
</dbReference>
<feature type="compositionally biased region" description="Basic residues" evidence="1">
    <location>
        <begin position="325"/>
        <end position="342"/>
    </location>
</feature>
<dbReference type="InterPro" id="IPR013786">
    <property type="entry name" value="AcylCoA_DH/ox_N"/>
</dbReference>
<feature type="region of interest" description="Disordered" evidence="1">
    <location>
        <begin position="376"/>
        <end position="414"/>
    </location>
</feature>
<dbReference type="AlphaFoldDB" id="H1S6K1"/>
<dbReference type="SUPFAM" id="SSF56645">
    <property type="entry name" value="Acyl-CoA dehydrogenase NM domain-like"/>
    <property type="match status" value="1"/>
</dbReference>
<dbReference type="InterPro" id="IPR009100">
    <property type="entry name" value="AcylCoA_DH/oxidase_NM_dom_sf"/>
</dbReference>
<evidence type="ECO:0000259" key="2">
    <source>
        <dbReference type="Pfam" id="PF02771"/>
    </source>
</evidence>
<reference evidence="3 4" key="1">
    <citation type="journal article" date="2012" name="J. Bacteriol.">
        <title>De Novo Genome Project of Cupriavidus basilensis OR16.</title>
        <authorList>
            <person name="Cserhati M."/>
            <person name="Kriszt B."/>
            <person name="Szoboszlay S."/>
            <person name="Toth A."/>
            <person name="Szabo I."/>
            <person name="Tancsics A."/>
            <person name="Nagy I."/>
            <person name="Horvath B."/>
            <person name="Nagy I."/>
            <person name="Kukolya J."/>
        </authorList>
    </citation>
    <scope>NUCLEOTIDE SEQUENCE [LARGE SCALE GENOMIC DNA]</scope>
    <source>
        <strain evidence="3 4">OR16</strain>
    </source>
</reference>
<proteinExistence type="predicted"/>
<comment type="caution">
    <text evidence="3">The sequence shown here is derived from an EMBL/GenBank/DDBJ whole genome shotgun (WGS) entry which is preliminary data.</text>
</comment>
<dbReference type="PANTHER" id="PTHR43884">
    <property type="entry name" value="ACYL-COA DEHYDROGENASE"/>
    <property type="match status" value="1"/>
</dbReference>